<keyword evidence="2" id="KW-1185">Reference proteome</keyword>
<evidence type="ECO:0000313" key="1">
    <source>
        <dbReference type="EMBL" id="MED6248378.1"/>
    </source>
</evidence>
<dbReference type="Proteomes" id="UP001345963">
    <property type="component" value="Unassembled WGS sequence"/>
</dbReference>
<name>A0ABU7BDI5_9TELE</name>
<gene>
    <name evidence="1" type="ORF">ATANTOWER_032584</name>
</gene>
<evidence type="ECO:0000313" key="2">
    <source>
        <dbReference type="Proteomes" id="UP001345963"/>
    </source>
</evidence>
<feature type="non-terminal residue" evidence="1">
    <location>
        <position position="1"/>
    </location>
</feature>
<organism evidence="1 2">
    <name type="scientific">Ataeniobius toweri</name>
    <dbReference type="NCBI Taxonomy" id="208326"/>
    <lineage>
        <taxon>Eukaryota</taxon>
        <taxon>Metazoa</taxon>
        <taxon>Chordata</taxon>
        <taxon>Craniata</taxon>
        <taxon>Vertebrata</taxon>
        <taxon>Euteleostomi</taxon>
        <taxon>Actinopterygii</taxon>
        <taxon>Neopterygii</taxon>
        <taxon>Teleostei</taxon>
        <taxon>Neoteleostei</taxon>
        <taxon>Acanthomorphata</taxon>
        <taxon>Ovalentaria</taxon>
        <taxon>Atherinomorphae</taxon>
        <taxon>Cyprinodontiformes</taxon>
        <taxon>Goodeidae</taxon>
        <taxon>Ataeniobius</taxon>
    </lineage>
</organism>
<protein>
    <submittedName>
        <fullName evidence="1">Uncharacterized protein</fullName>
    </submittedName>
</protein>
<accession>A0ABU7BDI5</accession>
<proteinExistence type="predicted"/>
<sequence length="74" mass="8635">HQKGYIHRPRFCCAPGPHERRFIGINSERGTKTSHGKMVFETTGKIIQRKQQTVNAPVSTLIKNLMDFEWHFIQ</sequence>
<dbReference type="EMBL" id="JAHUTI010050138">
    <property type="protein sequence ID" value="MED6248378.1"/>
    <property type="molecule type" value="Genomic_DNA"/>
</dbReference>
<comment type="caution">
    <text evidence="1">The sequence shown here is derived from an EMBL/GenBank/DDBJ whole genome shotgun (WGS) entry which is preliminary data.</text>
</comment>
<reference evidence="1 2" key="1">
    <citation type="submission" date="2021-07" db="EMBL/GenBank/DDBJ databases">
        <authorList>
            <person name="Palmer J.M."/>
        </authorList>
    </citation>
    <scope>NUCLEOTIDE SEQUENCE [LARGE SCALE GENOMIC DNA]</scope>
    <source>
        <strain evidence="1 2">AT_MEX2019</strain>
        <tissue evidence="1">Muscle</tissue>
    </source>
</reference>